<keyword evidence="2" id="KW-1185">Reference proteome</keyword>
<accession>A0ABU2IYZ8</accession>
<reference evidence="1 2" key="1">
    <citation type="submission" date="2022-06" db="EMBL/GenBank/DDBJ databases">
        <title>Chromosome and plasmid sequencings of Enterobacteriales species co-exiting double carbapenemases.</title>
        <authorList>
            <person name="Fu Y."/>
        </authorList>
    </citation>
    <scope>NUCLEOTIDE SEQUENCE [LARGE SCALE GENOMIC DNA]</scope>
    <source>
        <strain evidence="1 2">21030615019</strain>
    </source>
</reference>
<dbReference type="EMBL" id="JANAVW010000001">
    <property type="protein sequence ID" value="MDT0134288.1"/>
    <property type="molecule type" value="Genomic_DNA"/>
</dbReference>
<organism evidence="1 2">
    <name type="scientific">Providencia huaxiensis</name>
    <dbReference type="NCBI Taxonomy" id="2027290"/>
    <lineage>
        <taxon>Bacteria</taxon>
        <taxon>Pseudomonadati</taxon>
        <taxon>Pseudomonadota</taxon>
        <taxon>Gammaproteobacteria</taxon>
        <taxon>Enterobacterales</taxon>
        <taxon>Morganellaceae</taxon>
        <taxon>Providencia</taxon>
    </lineage>
</organism>
<protein>
    <submittedName>
        <fullName evidence="1">Abi family protein</fullName>
    </submittedName>
</protein>
<dbReference type="Proteomes" id="UP001252207">
    <property type="component" value="Unassembled WGS sequence"/>
</dbReference>
<dbReference type="RefSeq" id="WP_181489859.1">
    <property type="nucleotide sequence ID" value="NZ_CP145912.1"/>
</dbReference>
<dbReference type="InterPro" id="IPR011664">
    <property type="entry name" value="Abi_system_AbiD/AbiF-like"/>
</dbReference>
<name>A0ABU2IYZ8_9GAMM</name>
<sequence length="323" mass="37638">MFRAPPINVNSHIIDISIERFFNYRTIFKTTDMNELHGIYCWNEEISTKFMYLIGIIEITLRNKIHNTLSHFYFTNQLTVCNKKLSGNAQSCNWYDYLGLTRSNKLFNAIDSAKKKNGKYIQPPPAPHKIISTLENGKWAHILKINKTSNGEIIPWEQIFPKIFQYYPYSIHQKSHPKDIKNRHRIIQRLLQTNKLRNRCAHFEPIWKFGNLVNEFDNSIIKSAPDDITSTLSRLKLEYRHLIDLLGWLSSDMQSYYLHSFTHKDLVQLIHIDGLTAFKLASGTKKIALSKIGRKHNLKKVLRDGHSVLLTDKGKIVGRFLAS</sequence>
<dbReference type="GeneID" id="89490704"/>
<comment type="caution">
    <text evidence="1">The sequence shown here is derived from an EMBL/GenBank/DDBJ whole genome shotgun (WGS) entry which is preliminary data.</text>
</comment>
<evidence type="ECO:0000313" key="2">
    <source>
        <dbReference type="Proteomes" id="UP001252207"/>
    </source>
</evidence>
<evidence type="ECO:0000313" key="1">
    <source>
        <dbReference type="EMBL" id="MDT0134288.1"/>
    </source>
</evidence>
<dbReference type="Pfam" id="PF07751">
    <property type="entry name" value="Abi_2"/>
    <property type="match status" value="1"/>
</dbReference>
<proteinExistence type="predicted"/>
<gene>
    <name evidence="1" type="ORF">NLX89_13145</name>
</gene>